<evidence type="ECO:0000313" key="2">
    <source>
        <dbReference type="Proteomes" id="UP001589627"/>
    </source>
</evidence>
<reference evidence="1 2" key="1">
    <citation type="submission" date="2024-09" db="EMBL/GenBank/DDBJ databases">
        <authorList>
            <person name="Sun Q."/>
            <person name="Mori K."/>
        </authorList>
    </citation>
    <scope>NUCLEOTIDE SEQUENCE [LARGE SCALE GENOMIC DNA]</scope>
    <source>
        <strain evidence="1 2">TBRC 0563</strain>
    </source>
</reference>
<dbReference type="InterPro" id="IPR012349">
    <property type="entry name" value="Split_barrel_FMN-bd"/>
</dbReference>
<dbReference type="Pfam" id="PF12900">
    <property type="entry name" value="Pyridox_ox_2"/>
    <property type="match status" value="1"/>
</dbReference>
<dbReference type="Proteomes" id="UP001589627">
    <property type="component" value="Unassembled WGS sequence"/>
</dbReference>
<sequence>MSSSVSGPAGPTGGNGTFGREQCLALLATASIGRIVHTDRALPAVTPVTFVLDGDVVTVRAAAMLGAAIGGSIVAFQADDVDPDTLLGWSVTVIGRAVLTGGPIPRPCSGPPGRPPALRIRVQHASGMRIGPR</sequence>
<dbReference type="Gene3D" id="2.30.110.10">
    <property type="entry name" value="Electron Transport, Fmn-binding Protein, Chain A"/>
    <property type="match status" value="1"/>
</dbReference>
<protein>
    <submittedName>
        <fullName evidence="1">Pyridoxamine 5'-phosphate oxidase family protein</fullName>
    </submittedName>
</protein>
<proteinExistence type="predicted"/>
<name>A0ABV5YCY4_9ACTN</name>
<dbReference type="RefSeq" id="WP_378197054.1">
    <property type="nucleotide sequence ID" value="NZ_JBHLZP010000033.1"/>
</dbReference>
<comment type="caution">
    <text evidence="1">The sequence shown here is derived from an EMBL/GenBank/DDBJ whole genome shotgun (WGS) entry which is preliminary data.</text>
</comment>
<dbReference type="EMBL" id="JBHLZP010000033">
    <property type="protein sequence ID" value="MFB9831947.1"/>
    <property type="molecule type" value="Genomic_DNA"/>
</dbReference>
<accession>A0ABV5YCY4</accession>
<keyword evidence="2" id="KW-1185">Reference proteome</keyword>
<organism evidence="1 2">
    <name type="scientific">Actinoallomurus acaciae</name>
    <dbReference type="NCBI Taxonomy" id="502577"/>
    <lineage>
        <taxon>Bacteria</taxon>
        <taxon>Bacillati</taxon>
        <taxon>Actinomycetota</taxon>
        <taxon>Actinomycetes</taxon>
        <taxon>Streptosporangiales</taxon>
        <taxon>Thermomonosporaceae</taxon>
        <taxon>Actinoallomurus</taxon>
    </lineage>
</organism>
<dbReference type="SUPFAM" id="SSF50475">
    <property type="entry name" value="FMN-binding split barrel"/>
    <property type="match status" value="1"/>
</dbReference>
<evidence type="ECO:0000313" key="1">
    <source>
        <dbReference type="EMBL" id="MFB9831947.1"/>
    </source>
</evidence>
<dbReference type="InterPro" id="IPR024747">
    <property type="entry name" value="Pyridox_Oxase-rel"/>
</dbReference>
<gene>
    <name evidence="1" type="ORF">ACFFNX_07070</name>
</gene>